<evidence type="ECO:0000256" key="1">
    <source>
        <dbReference type="ARBA" id="ARBA00004123"/>
    </source>
</evidence>
<comment type="subcellular location">
    <subcellularLocation>
        <location evidence="1">Nucleus</location>
    </subcellularLocation>
</comment>
<evidence type="ECO:0000256" key="2">
    <source>
        <dbReference type="SAM" id="MobiDB-lite"/>
    </source>
</evidence>
<sequence>MLPPYPIIPTPPNCKDNLGLPDKDKEESSISSSPSSLHEQVQPMALNLNRSYEDLKHPSYDGISEYSHSDMTDSSSDSEGDGHSRKRDRDSMSTESFYRCITLIRGSSLPLPILPQHRGSFYFRWWPWRQAAQSDDRRDEIARSLGQRLATGDLHHERRPGRRQRGGRLHVTLRANFPALQRPSQKQERNERQEQARKEREQRNQQLLEEREMKRQQAAIIKEQERERRRQHMALVKALEVRKRMEEREKKRLEQRAEKIASREKRIEQRKVEVELLRELRKPVEDMELRGRSQWRLWIFVVIHSNV</sequence>
<organism evidence="3 4">
    <name type="scientific">Nesidiocoris tenuis</name>
    <dbReference type="NCBI Taxonomy" id="355587"/>
    <lineage>
        <taxon>Eukaryota</taxon>
        <taxon>Metazoa</taxon>
        <taxon>Ecdysozoa</taxon>
        <taxon>Arthropoda</taxon>
        <taxon>Hexapoda</taxon>
        <taxon>Insecta</taxon>
        <taxon>Pterygota</taxon>
        <taxon>Neoptera</taxon>
        <taxon>Paraneoptera</taxon>
        <taxon>Hemiptera</taxon>
        <taxon>Heteroptera</taxon>
        <taxon>Panheteroptera</taxon>
        <taxon>Cimicomorpha</taxon>
        <taxon>Miridae</taxon>
        <taxon>Dicyphina</taxon>
        <taxon>Nesidiocoris</taxon>
    </lineage>
</organism>
<dbReference type="PANTHER" id="PTHR45915:SF2">
    <property type="entry name" value="TOUTATIS, ISOFORM E"/>
    <property type="match status" value="1"/>
</dbReference>
<dbReference type="GO" id="GO:0005634">
    <property type="term" value="C:nucleus"/>
    <property type="evidence" value="ECO:0007669"/>
    <property type="project" value="UniProtKB-SubCell"/>
</dbReference>
<proteinExistence type="predicted"/>
<gene>
    <name evidence="3" type="ORF">NTEN_LOCUS11085</name>
</gene>
<name>A0A6H5GS22_9HEMI</name>
<dbReference type="PANTHER" id="PTHR45915">
    <property type="entry name" value="TRANSCRIPTION INTERMEDIARY FACTOR"/>
    <property type="match status" value="1"/>
</dbReference>
<feature type="compositionally biased region" description="Pro residues" evidence="2">
    <location>
        <begin position="1"/>
        <end position="12"/>
    </location>
</feature>
<feature type="compositionally biased region" description="Basic and acidic residues" evidence="2">
    <location>
        <begin position="80"/>
        <end position="92"/>
    </location>
</feature>
<feature type="region of interest" description="Disordered" evidence="2">
    <location>
        <begin position="1"/>
        <end position="92"/>
    </location>
</feature>
<keyword evidence="4" id="KW-1185">Reference proteome</keyword>
<feature type="compositionally biased region" description="Basic residues" evidence="2">
    <location>
        <begin position="157"/>
        <end position="168"/>
    </location>
</feature>
<accession>A0A6H5GS22</accession>
<dbReference type="GO" id="GO:0000785">
    <property type="term" value="C:chromatin"/>
    <property type="evidence" value="ECO:0007669"/>
    <property type="project" value="TreeGrafter"/>
</dbReference>
<dbReference type="EMBL" id="CADCXU010016565">
    <property type="protein sequence ID" value="CAB0005608.1"/>
    <property type="molecule type" value="Genomic_DNA"/>
</dbReference>
<protein>
    <submittedName>
        <fullName evidence="3">Uncharacterized protein</fullName>
    </submittedName>
</protein>
<dbReference type="Proteomes" id="UP000479000">
    <property type="component" value="Unassembled WGS sequence"/>
</dbReference>
<reference evidence="3 4" key="1">
    <citation type="submission" date="2020-02" db="EMBL/GenBank/DDBJ databases">
        <authorList>
            <person name="Ferguson B K."/>
        </authorList>
    </citation>
    <scope>NUCLEOTIDE SEQUENCE [LARGE SCALE GENOMIC DNA]</scope>
</reference>
<evidence type="ECO:0000313" key="4">
    <source>
        <dbReference type="Proteomes" id="UP000479000"/>
    </source>
</evidence>
<feature type="region of interest" description="Disordered" evidence="2">
    <location>
        <begin position="150"/>
        <end position="213"/>
    </location>
</feature>
<evidence type="ECO:0000313" key="3">
    <source>
        <dbReference type="EMBL" id="CAB0005608.1"/>
    </source>
</evidence>
<feature type="compositionally biased region" description="Basic and acidic residues" evidence="2">
    <location>
        <begin position="185"/>
        <end position="213"/>
    </location>
</feature>
<dbReference type="AlphaFoldDB" id="A0A6H5GS22"/>